<feature type="domain" description="Cytochrome b561" evidence="15">
    <location>
        <begin position="335"/>
        <end position="540"/>
    </location>
</feature>
<keyword evidence="13" id="KW-0732">Signal</keyword>
<keyword evidence="4" id="KW-0813">Transport</keyword>
<dbReference type="CDD" id="cd08760">
    <property type="entry name" value="Cyt_b561_FRRS1_like"/>
    <property type="match status" value="1"/>
</dbReference>
<dbReference type="GeneTree" id="ENSGT00940000157704"/>
<evidence type="ECO:0000256" key="1">
    <source>
        <dbReference type="ARBA" id="ARBA00001970"/>
    </source>
</evidence>
<dbReference type="PROSITE" id="PS51019">
    <property type="entry name" value="REELIN"/>
    <property type="match status" value="1"/>
</dbReference>
<dbReference type="InterPro" id="IPR051237">
    <property type="entry name" value="Ferric-chelate_Red/DefProt"/>
</dbReference>
<feature type="chain" id="PRO_5034321643" evidence="13">
    <location>
        <begin position="18"/>
        <end position="592"/>
    </location>
</feature>
<evidence type="ECO:0000256" key="4">
    <source>
        <dbReference type="ARBA" id="ARBA00022448"/>
    </source>
</evidence>
<comment type="similarity">
    <text evidence="3">Belongs to the FRRS1 family.</text>
</comment>
<feature type="domain" description="DOMON" evidence="14">
    <location>
        <begin position="218"/>
        <end position="331"/>
    </location>
</feature>
<dbReference type="Ensembl" id="ENSSFOT00015049435.1">
    <property type="protein sequence ID" value="ENSSFOP00015057541.1"/>
    <property type="gene ID" value="ENSSFOG00015007270.2"/>
</dbReference>
<dbReference type="GO" id="GO:0016020">
    <property type="term" value="C:membrane"/>
    <property type="evidence" value="ECO:0007669"/>
    <property type="project" value="UniProtKB-SubCell"/>
</dbReference>
<sequence length="592" mass="64808">MTVLLVFVAACWMTVAGYSSGKVTVSCESMLPKHGGHVPSPTPSPYEIIVDKINFNPGDQIKVTLSAPAPLATPFKGFLIEARDAANLNSDAVGTFTLVNPSVSQLLNCGPTQGSAVSHTSADTQVEIQAIWIAPQDAPHSVQFLATVLEDYSVYWAQIPGPIVSQSGVAPPSQLPATTSAGTTTPSKLLEPFSSEGCGRNMSCLRDPVGCDPGSDPRCFFLSFTHMGQTVQFQLSGPAEGYVSFALSFDKWMGNDDVYLCVRNGDLVEISPAYAEGRTHPELEPEGVLTDVAWRLSDGIIQCSFRRNIHIPNNQNRFNLDERFYIFLAHGTADFGVIHRHNRQPLISTKEKVISGMPENLSGSRSPLIIKFHGALMFIAWVTLVSTGIIVARFFKLEWPNTTLFGQKVWFQVHRGLMSLTVLLTCISFTLPFIYRWGWSKRAGAHACLGCVVMVFTILQPLGAVFRPHQGSPRRHIFNWLHFGGGTIIQIMAVAAVFLGMQQQALLLETPLCMGITVGILCWGAMAALLLELHERRLLKWVDKLREDEGGVPFASASVQLQDVLFKKVVLAVYISGNLAFLITLLYLISSV</sequence>
<comment type="subcellular location">
    <subcellularLocation>
        <location evidence="2">Membrane</location>
        <topology evidence="2">Multi-pass membrane protein</topology>
    </subcellularLocation>
</comment>
<dbReference type="InterPro" id="IPR002861">
    <property type="entry name" value="Reeler_dom"/>
</dbReference>
<dbReference type="CDD" id="cd09628">
    <property type="entry name" value="DOMON_SDR_2_like"/>
    <property type="match status" value="1"/>
</dbReference>
<evidence type="ECO:0000256" key="10">
    <source>
        <dbReference type="ARBA" id="ARBA00023180"/>
    </source>
</evidence>
<evidence type="ECO:0000256" key="11">
    <source>
        <dbReference type="SAM" id="MobiDB-lite"/>
    </source>
</evidence>
<comment type="cofactor">
    <cofactor evidence="1">
        <name>heme b</name>
        <dbReference type="ChEBI" id="CHEBI:60344"/>
    </cofactor>
</comment>
<dbReference type="Proteomes" id="UP000694397">
    <property type="component" value="Chromosome 3"/>
</dbReference>
<dbReference type="AlphaFoldDB" id="A0A8C9TXP6"/>
<dbReference type="InterPro" id="IPR006593">
    <property type="entry name" value="Cyt_b561/ferric_Rdtase_TM"/>
</dbReference>
<feature type="transmembrane region" description="Helical" evidence="12">
    <location>
        <begin position="569"/>
        <end position="589"/>
    </location>
</feature>
<evidence type="ECO:0000256" key="8">
    <source>
        <dbReference type="ARBA" id="ARBA00023004"/>
    </source>
</evidence>
<protein>
    <submittedName>
        <fullName evidence="17">Ferric chelate reductase 1</fullName>
    </submittedName>
</protein>
<keyword evidence="7 12" id="KW-1133">Transmembrane helix</keyword>
<dbReference type="InterPro" id="IPR042307">
    <property type="entry name" value="Reeler_sf"/>
</dbReference>
<feature type="compositionally biased region" description="Low complexity" evidence="11">
    <location>
        <begin position="176"/>
        <end position="187"/>
    </location>
</feature>
<evidence type="ECO:0000256" key="9">
    <source>
        <dbReference type="ARBA" id="ARBA00023136"/>
    </source>
</evidence>
<evidence type="ECO:0000256" key="6">
    <source>
        <dbReference type="ARBA" id="ARBA00022982"/>
    </source>
</evidence>
<evidence type="ECO:0000256" key="13">
    <source>
        <dbReference type="SAM" id="SignalP"/>
    </source>
</evidence>
<dbReference type="SMART" id="SM00665">
    <property type="entry name" value="B561"/>
    <property type="match status" value="1"/>
</dbReference>
<dbReference type="PANTHER" id="PTHR45828">
    <property type="entry name" value="CYTOCHROME B561/FERRIC REDUCTASE TRANSMEMBRANE"/>
    <property type="match status" value="1"/>
</dbReference>
<evidence type="ECO:0000259" key="14">
    <source>
        <dbReference type="PROSITE" id="PS50836"/>
    </source>
</evidence>
<dbReference type="OrthoDB" id="6372137at2759"/>
<dbReference type="PANTHER" id="PTHR45828:SF3">
    <property type="entry name" value="FERRIC-CHELATE REDUCTASE 1"/>
    <property type="match status" value="1"/>
</dbReference>
<dbReference type="FunFam" id="2.60.40.4060:FF:000003">
    <property type="entry name" value="Ferric chelate reductase 1"/>
    <property type="match status" value="1"/>
</dbReference>
<evidence type="ECO:0000256" key="12">
    <source>
        <dbReference type="SAM" id="Phobius"/>
    </source>
</evidence>
<feature type="signal peptide" evidence="13">
    <location>
        <begin position="1"/>
        <end position="17"/>
    </location>
</feature>
<feature type="region of interest" description="Disordered" evidence="11">
    <location>
        <begin position="168"/>
        <end position="188"/>
    </location>
</feature>
<dbReference type="CDD" id="cd08544">
    <property type="entry name" value="Reeler"/>
    <property type="match status" value="1"/>
</dbReference>
<evidence type="ECO:0000256" key="7">
    <source>
        <dbReference type="ARBA" id="ARBA00022989"/>
    </source>
</evidence>
<dbReference type="InterPro" id="IPR005018">
    <property type="entry name" value="DOMON_domain"/>
</dbReference>
<dbReference type="PROSITE" id="PS50836">
    <property type="entry name" value="DOMON"/>
    <property type="match status" value="1"/>
</dbReference>
<gene>
    <name evidence="17" type="primary">FRRS1</name>
    <name evidence="17" type="synonym">LOC108935096</name>
</gene>
<evidence type="ECO:0000259" key="15">
    <source>
        <dbReference type="PROSITE" id="PS50939"/>
    </source>
</evidence>
<dbReference type="Gene3D" id="1.20.120.1770">
    <property type="match status" value="1"/>
</dbReference>
<keyword evidence="5 12" id="KW-0812">Transmembrane</keyword>
<keyword evidence="6" id="KW-0249">Electron transport</keyword>
<dbReference type="Pfam" id="PF02014">
    <property type="entry name" value="Reeler"/>
    <property type="match status" value="1"/>
</dbReference>
<feature type="domain" description="Reelin" evidence="16">
    <location>
        <begin position="8"/>
        <end position="181"/>
    </location>
</feature>
<evidence type="ECO:0000259" key="16">
    <source>
        <dbReference type="PROSITE" id="PS51019"/>
    </source>
</evidence>
<evidence type="ECO:0000256" key="5">
    <source>
        <dbReference type="ARBA" id="ARBA00022692"/>
    </source>
</evidence>
<feature type="transmembrane region" description="Helical" evidence="12">
    <location>
        <begin position="478"/>
        <end position="499"/>
    </location>
</feature>
<dbReference type="PROSITE" id="PS50939">
    <property type="entry name" value="CYTOCHROME_B561"/>
    <property type="match status" value="1"/>
</dbReference>
<dbReference type="Pfam" id="PF03188">
    <property type="entry name" value="Cytochrom_B561"/>
    <property type="match status" value="1"/>
</dbReference>
<keyword evidence="10" id="KW-0325">Glycoprotein</keyword>
<reference evidence="17 18" key="1">
    <citation type="submission" date="2019-04" db="EMBL/GenBank/DDBJ databases">
        <authorList>
            <consortium name="Wellcome Sanger Institute Data Sharing"/>
        </authorList>
    </citation>
    <scope>NUCLEOTIDE SEQUENCE [LARGE SCALE GENOMIC DNA]</scope>
</reference>
<dbReference type="SMART" id="SM00664">
    <property type="entry name" value="DoH"/>
    <property type="match status" value="1"/>
</dbReference>
<keyword evidence="18" id="KW-1185">Reference proteome</keyword>
<name>A0A8C9TXP6_SCLFO</name>
<proteinExistence type="inferred from homology"/>
<dbReference type="Pfam" id="PF03351">
    <property type="entry name" value="DOMON"/>
    <property type="match status" value="1"/>
</dbReference>
<organism evidence="17 18">
    <name type="scientific">Scleropages formosus</name>
    <name type="common">Asian bonytongue</name>
    <name type="synonym">Osteoglossum formosum</name>
    <dbReference type="NCBI Taxonomy" id="113540"/>
    <lineage>
        <taxon>Eukaryota</taxon>
        <taxon>Metazoa</taxon>
        <taxon>Chordata</taxon>
        <taxon>Craniata</taxon>
        <taxon>Vertebrata</taxon>
        <taxon>Euteleostomi</taxon>
        <taxon>Actinopterygii</taxon>
        <taxon>Neopterygii</taxon>
        <taxon>Teleostei</taxon>
        <taxon>Osteoglossocephala</taxon>
        <taxon>Osteoglossomorpha</taxon>
        <taxon>Osteoglossiformes</taxon>
        <taxon>Osteoglossidae</taxon>
        <taxon>Scleropages</taxon>
    </lineage>
</organism>
<evidence type="ECO:0000313" key="17">
    <source>
        <dbReference type="Ensembl" id="ENSSFOP00015057541.1"/>
    </source>
</evidence>
<feature type="transmembrane region" description="Helical" evidence="12">
    <location>
        <begin position="372"/>
        <end position="395"/>
    </location>
</feature>
<evidence type="ECO:0000256" key="3">
    <source>
        <dbReference type="ARBA" id="ARBA00009195"/>
    </source>
</evidence>
<accession>A0A8C9TXP6</accession>
<dbReference type="Gene3D" id="2.60.40.4060">
    <property type="entry name" value="Reeler domain"/>
    <property type="match status" value="1"/>
</dbReference>
<feature type="transmembrane region" description="Helical" evidence="12">
    <location>
        <begin position="505"/>
        <end position="531"/>
    </location>
</feature>
<feature type="transmembrane region" description="Helical" evidence="12">
    <location>
        <begin position="443"/>
        <end position="466"/>
    </location>
</feature>
<evidence type="ECO:0000313" key="18">
    <source>
        <dbReference type="Proteomes" id="UP000694397"/>
    </source>
</evidence>
<feature type="transmembrane region" description="Helical" evidence="12">
    <location>
        <begin position="416"/>
        <end position="437"/>
    </location>
</feature>
<reference evidence="17" key="3">
    <citation type="submission" date="2025-09" db="UniProtKB">
        <authorList>
            <consortium name="Ensembl"/>
        </authorList>
    </citation>
    <scope>IDENTIFICATION</scope>
</reference>
<keyword evidence="8" id="KW-0408">Iron</keyword>
<keyword evidence="9 12" id="KW-0472">Membrane</keyword>
<reference evidence="17" key="2">
    <citation type="submission" date="2025-08" db="UniProtKB">
        <authorList>
            <consortium name="Ensembl"/>
        </authorList>
    </citation>
    <scope>IDENTIFICATION</scope>
</reference>
<evidence type="ECO:0000256" key="2">
    <source>
        <dbReference type="ARBA" id="ARBA00004141"/>
    </source>
</evidence>